<accession>A0ABS7S1I4</accession>
<comment type="caution">
    <text evidence="3">The sequence shown here is derived from an EMBL/GenBank/DDBJ whole genome shotgun (WGS) entry which is preliminary data.</text>
</comment>
<gene>
    <name evidence="3" type="ORF">ITX56_15435</name>
</gene>
<dbReference type="Pfam" id="PF01497">
    <property type="entry name" value="Peripla_BP_2"/>
    <property type="match status" value="1"/>
</dbReference>
<dbReference type="SUPFAM" id="SSF53807">
    <property type="entry name" value="Helical backbone' metal receptor"/>
    <property type="match status" value="1"/>
</dbReference>
<reference evidence="3 4" key="1">
    <citation type="submission" date="2020-11" db="EMBL/GenBank/DDBJ databases">
        <title>Draft Genome of Enterobacter sp. strain EMC7.</title>
        <authorList>
            <person name="Barman P."/>
            <person name="Sinha S."/>
            <person name="Sen S."/>
            <person name="Chakraborty R."/>
        </authorList>
    </citation>
    <scope>NUCLEOTIDE SEQUENCE [LARGE SCALE GENOMIC DNA]</scope>
    <source>
        <strain evidence="3 4">EMC7</strain>
    </source>
</reference>
<keyword evidence="1" id="KW-0732">Signal</keyword>
<dbReference type="PANTHER" id="PTHR30535">
    <property type="entry name" value="VITAMIN B12-BINDING PROTEIN"/>
    <property type="match status" value="1"/>
</dbReference>
<name>A0ABS7S1I4_9ENTR</name>
<dbReference type="Proteomes" id="UP000706580">
    <property type="component" value="Unassembled WGS sequence"/>
</dbReference>
<protein>
    <submittedName>
        <fullName evidence="3">ABC transporter substrate-binding protein</fullName>
    </submittedName>
</protein>
<evidence type="ECO:0000313" key="3">
    <source>
        <dbReference type="EMBL" id="MBZ0059178.1"/>
    </source>
</evidence>
<dbReference type="PROSITE" id="PS50983">
    <property type="entry name" value="FE_B12_PBP"/>
    <property type="match status" value="1"/>
</dbReference>
<proteinExistence type="predicted"/>
<dbReference type="PANTHER" id="PTHR30535:SF34">
    <property type="entry name" value="MOLYBDATE-BINDING PROTEIN MOLA"/>
    <property type="match status" value="1"/>
</dbReference>
<keyword evidence="4" id="KW-1185">Reference proteome</keyword>
<dbReference type="InterPro" id="IPR050902">
    <property type="entry name" value="ABC_Transporter_SBP"/>
</dbReference>
<organism evidence="3 4">
    <name type="scientific">Leclercia barmai</name>
    <dbReference type="NCBI Taxonomy" id="2785629"/>
    <lineage>
        <taxon>Bacteria</taxon>
        <taxon>Pseudomonadati</taxon>
        <taxon>Pseudomonadota</taxon>
        <taxon>Gammaproteobacteria</taxon>
        <taxon>Enterobacterales</taxon>
        <taxon>Enterobacteriaceae</taxon>
        <taxon>Leclercia</taxon>
    </lineage>
</organism>
<feature type="signal peptide" evidence="1">
    <location>
        <begin position="1"/>
        <end position="24"/>
    </location>
</feature>
<evidence type="ECO:0000259" key="2">
    <source>
        <dbReference type="PROSITE" id="PS50983"/>
    </source>
</evidence>
<dbReference type="EMBL" id="JADMNK010000008">
    <property type="protein sequence ID" value="MBZ0059178.1"/>
    <property type="molecule type" value="Genomic_DNA"/>
</dbReference>
<feature type="domain" description="Fe/B12 periplasmic-binding" evidence="2">
    <location>
        <begin position="47"/>
        <end position="349"/>
    </location>
</feature>
<dbReference type="Gene3D" id="3.40.50.1980">
    <property type="entry name" value="Nitrogenase molybdenum iron protein domain"/>
    <property type="match status" value="2"/>
</dbReference>
<dbReference type="RefSeq" id="WP_223074989.1">
    <property type="nucleotide sequence ID" value="NZ_JADMNK010000008.1"/>
</dbReference>
<dbReference type="InterPro" id="IPR002491">
    <property type="entry name" value="ABC_transptr_periplasmic_BD"/>
</dbReference>
<evidence type="ECO:0000256" key="1">
    <source>
        <dbReference type="SAM" id="SignalP"/>
    </source>
</evidence>
<sequence length="378" mass="41408">MTLKKLIAAAGGLALFITPLIAQAQSWPVTVKDMDNRTVTVEHEPQRIILQDGRDIFALALLERDNPFAKVVAWNNLPKKQDTETWNVLKGKWPEAEKILDMKFSDQGNVDLETVISRQPDLMIAQLRAKPSLVQSGVLTKLEALHIPVIFVDYELHPVENTLPSIALLGKVLGQTARAQAYIDFYQQRLDKIHQRLATVSKKPLVFIEPIAGVGGLDNGCCFTHARNGWGGLVEAAGGINIGSQLLPGATGNVSVEKIISLNPDYYLMTGSKRPGKGTAIIPFGYNVPAGEVTTAFNALVGRQGVASIPAVAQGHTGALYHHFYNNPYNIVAIETLSKIFYPTLFKDVEPQADYHAIITDFSHIPDDNIILSYTPSH</sequence>
<evidence type="ECO:0000313" key="4">
    <source>
        <dbReference type="Proteomes" id="UP000706580"/>
    </source>
</evidence>
<feature type="chain" id="PRO_5047370056" evidence="1">
    <location>
        <begin position="25"/>
        <end position="378"/>
    </location>
</feature>